<name>A0A1D2JDX8_PARBR</name>
<evidence type="ECO:0000313" key="1">
    <source>
        <dbReference type="EMBL" id="ODH27607.1"/>
    </source>
</evidence>
<dbReference type="VEuPathDB" id="FungiDB:PABG_02005"/>
<sequence length="133" mass="14767">MSSHPAACLAATPSYGMGIEMVLLDFIKGNAEAIMKTSPISYIREAKLCGTLLKPNDSTGLVCGVDTGFFVDHQEPLEVLEKVRETWKLPLGDLPYGHEYLLVLPGKRRRSRSRSLSKTRKRYSIRSLTPLAC</sequence>
<dbReference type="Proteomes" id="UP000242814">
    <property type="component" value="Unassembled WGS sequence"/>
</dbReference>
<comment type="caution">
    <text evidence="1">The sequence shown here is derived from an EMBL/GenBank/DDBJ whole genome shotgun (WGS) entry which is preliminary data.</text>
</comment>
<dbReference type="VEuPathDB" id="FungiDB:PADG_00396"/>
<evidence type="ECO:0000313" key="2">
    <source>
        <dbReference type="Proteomes" id="UP000242814"/>
    </source>
</evidence>
<dbReference type="OrthoDB" id="2019666at2759"/>
<proteinExistence type="predicted"/>
<dbReference type="EMBL" id="LZYO01000158">
    <property type="protein sequence ID" value="ODH27607.1"/>
    <property type="molecule type" value="Genomic_DNA"/>
</dbReference>
<dbReference type="AlphaFoldDB" id="A0A1D2JDX8"/>
<gene>
    <name evidence="1" type="ORF">ACO22_04142</name>
</gene>
<accession>A0A1D2JDX8</accession>
<protein>
    <submittedName>
        <fullName evidence="1">Uncharacterized protein</fullName>
    </submittedName>
</protein>
<reference evidence="1 2" key="1">
    <citation type="submission" date="2016-06" db="EMBL/GenBank/DDBJ databases">
        <authorList>
            <person name="Kjaerup R.B."/>
            <person name="Dalgaard T.S."/>
            <person name="Juul-Madsen H.R."/>
        </authorList>
    </citation>
    <scope>NUCLEOTIDE SEQUENCE [LARGE SCALE GENOMIC DNA]</scope>
    <source>
        <strain evidence="1 2">Pb300</strain>
    </source>
</reference>
<organism evidence="1 2">
    <name type="scientific">Paracoccidioides brasiliensis</name>
    <dbReference type="NCBI Taxonomy" id="121759"/>
    <lineage>
        <taxon>Eukaryota</taxon>
        <taxon>Fungi</taxon>
        <taxon>Dikarya</taxon>
        <taxon>Ascomycota</taxon>
        <taxon>Pezizomycotina</taxon>
        <taxon>Eurotiomycetes</taxon>
        <taxon>Eurotiomycetidae</taxon>
        <taxon>Onygenales</taxon>
        <taxon>Ajellomycetaceae</taxon>
        <taxon>Paracoccidioides</taxon>
    </lineage>
</organism>